<feature type="compositionally biased region" description="Basic and acidic residues" evidence="1">
    <location>
        <begin position="317"/>
        <end position="328"/>
    </location>
</feature>
<sequence length="328" mass="37664">MQHSWIRPDGEESDPDASFDERLTDDIPSTCGGRRSVIAKSNASKCTQSPFITPAKQERQTLQQVQNLSTPGSSMSVDQSLLRHRQNIQRIQQRPPFLEGANNFQKILEQPFSIKFRKNENGQSGAGPSADRGAASFVQTHQDAYSTIPKEFLTQLEDLKRENVAVKDENVAMRERLYHLERQVNQNRRQNDVWQFDRMVNTEAQRSYDRFVQDQMIQHRAAAININRFNHANYNSEQLMFTQHSKSNGTTFQMSFGRSSTSIQKQEDPNEERFKKVEQTVSEHNARFDKIDEMLSYIISQMNNKSDGSAGTSTMGKKSETNQDAFKK</sequence>
<reference evidence="3" key="1">
    <citation type="submission" date="2022-11" db="UniProtKB">
        <authorList>
            <consortium name="WormBaseParasite"/>
        </authorList>
    </citation>
    <scope>IDENTIFICATION</scope>
</reference>
<evidence type="ECO:0000256" key="1">
    <source>
        <dbReference type="SAM" id="MobiDB-lite"/>
    </source>
</evidence>
<proteinExistence type="predicted"/>
<name>A0A914MW95_MELIC</name>
<feature type="compositionally biased region" description="Basic and acidic residues" evidence="1">
    <location>
        <begin position="1"/>
        <end position="10"/>
    </location>
</feature>
<evidence type="ECO:0000313" key="2">
    <source>
        <dbReference type="Proteomes" id="UP000887563"/>
    </source>
</evidence>
<protein>
    <submittedName>
        <fullName evidence="3">Uncharacterized protein</fullName>
    </submittedName>
</protein>
<keyword evidence="2" id="KW-1185">Reference proteome</keyword>
<dbReference type="WBParaSite" id="Minc3s02321g29443">
    <property type="protein sequence ID" value="Minc3s02321g29443"/>
    <property type="gene ID" value="Minc3s02321g29443"/>
</dbReference>
<feature type="compositionally biased region" description="Polar residues" evidence="1">
    <location>
        <begin position="251"/>
        <end position="264"/>
    </location>
</feature>
<dbReference type="AlphaFoldDB" id="A0A914MW95"/>
<feature type="region of interest" description="Disordered" evidence="1">
    <location>
        <begin position="1"/>
        <end position="36"/>
    </location>
</feature>
<feature type="compositionally biased region" description="Polar residues" evidence="1">
    <location>
        <begin position="303"/>
        <end position="316"/>
    </location>
</feature>
<dbReference type="Proteomes" id="UP000887563">
    <property type="component" value="Unplaced"/>
</dbReference>
<evidence type="ECO:0000313" key="3">
    <source>
        <dbReference type="WBParaSite" id="Minc3s02321g29443"/>
    </source>
</evidence>
<feature type="region of interest" description="Disordered" evidence="1">
    <location>
        <begin position="251"/>
        <end position="272"/>
    </location>
</feature>
<accession>A0A914MW95</accession>
<feature type="region of interest" description="Disordered" evidence="1">
    <location>
        <begin position="303"/>
        <end position="328"/>
    </location>
</feature>
<organism evidence="2 3">
    <name type="scientific">Meloidogyne incognita</name>
    <name type="common">Southern root-knot nematode worm</name>
    <name type="synonym">Oxyuris incognita</name>
    <dbReference type="NCBI Taxonomy" id="6306"/>
    <lineage>
        <taxon>Eukaryota</taxon>
        <taxon>Metazoa</taxon>
        <taxon>Ecdysozoa</taxon>
        <taxon>Nematoda</taxon>
        <taxon>Chromadorea</taxon>
        <taxon>Rhabditida</taxon>
        <taxon>Tylenchina</taxon>
        <taxon>Tylenchomorpha</taxon>
        <taxon>Tylenchoidea</taxon>
        <taxon>Meloidogynidae</taxon>
        <taxon>Meloidogyninae</taxon>
        <taxon>Meloidogyne</taxon>
        <taxon>Meloidogyne incognita group</taxon>
    </lineage>
</organism>